<reference evidence="3" key="2">
    <citation type="submission" date="2016-02" db="EMBL/GenBank/DDBJ databases">
        <title>Draft genome sequence of five rapidly growing Mycobacterium species.</title>
        <authorList>
            <person name="Katahira K."/>
            <person name="Gotou Y."/>
            <person name="Iida K."/>
            <person name="Ogura Y."/>
            <person name="Hayashi T."/>
        </authorList>
    </citation>
    <scope>NUCLEOTIDE SEQUENCE [LARGE SCALE GENOMIC DNA]</scope>
    <source>
        <strain evidence="3">JCM15654</strain>
    </source>
</reference>
<dbReference type="SUPFAM" id="SSF55174">
    <property type="entry name" value="Alpha-L RNA-binding motif"/>
    <property type="match status" value="1"/>
</dbReference>
<proteinExistence type="predicted"/>
<keyword evidence="1" id="KW-0694">RNA-binding</keyword>
<dbReference type="Gene3D" id="3.10.290.10">
    <property type="entry name" value="RNA-binding S4 domain"/>
    <property type="match status" value="1"/>
</dbReference>
<keyword evidence="3" id="KW-1185">Reference proteome</keyword>
<sequence length="98" mass="10365">MQDPASARVEPAARHTCRCYGANLTGMASDEVPIRDASIRLGQFLKLASLIDTGADAKAVIADGLVTVNGDVELRRGRQLHPGDTVSLEGRTARVVHG</sequence>
<dbReference type="STRING" id="146020.RMCB_6297"/>
<dbReference type="GO" id="GO:0003723">
    <property type="term" value="F:RNA binding"/>
    <property type="evidence" value="ECO:0007669"/>
    <property type="project" value="UniProtKB-KW"/>
</dbReference>
<comment type="caution">
    <text evidence="2">The sequence shown here is derived from an EMBL/GenBank/DDBJ whole genome shotgun (WGS) entry which is preliminary data.</text>
</comment>
<reference evidence="3" key="1">
    <citation type="journal article" date="2016" name="Genome Announc.">
        <title>Draft Genome Sequences of Five Rapidly Growing Mycobacterium Species, M. thermoresistibile, M. fortuitum subsp. acetamidolyticum, M. canariasense, M. brisbanense, and M. novocastrense.</title>
        <authorList>
            <person name="Katahira K."/>
            <person name="Ogura Y."/>
            <person name="Gotoh Y."/>
            <person name="Hayashi T."/>
        </authorList>
    </citation>
    <scope>NUCLEOTIDE SEQUENCE [LARGE SCALE GENOMIC DNA]</scope>
    <source>
        <strain evidence="3">JCM15654</strain>
    </source>
</reference>
<evidence type="ECO:0000256" key="1">
    <source>
        <dbReference type="PROSITE-ProRule" id="PRU00182"/>
    </source>
</evidence>
<accession>A0A100W5X0</accession>
<organism evidence="2 3">
    <name type="scientific">Mycolicibacterium brisbanense</name>
    <dbReference type="NCBI Taxonomy" id="146020"/>
    <lineage>
        <taxon>Bacteria</taxon>
        <taxon>Bacillati</taxon>
        <taxon>Actinomycetota</taxon>
        <taxon>Actinomycetes</taxon>
        <taxon>Mycobacteriales</taxon>
        <taxon>Mycobacteriaceae</taxon>
        <taxon>Mycolicibacterium</taxon>
    </lineage>
</organism>
<evidence type="ECO:0000313" key="3">
    <source>
        <dbReference type="Proteomes" id="UP000069620"/>
    </source>
</evidence>
<protein>
    <submittedName>
        <fullName evidence="2">RNA-binding S4 domain-containing protein</fullName>
    </submittedName>
</protein>
<dbReference type="AlphaFoldDB" id="A0A100W5X0"/>
<gene>
    <name evidence="2" type="ORF">RMCB_6297</name>
</gene>
<dbReference type="Pfam" id="PF13275">
    <property type="entry name" value="S4_2"/>
    <property type="match status" value="1"/>
</dbReference>
<dbReference type="EMBL" id="BCSX01000053">
    <property type="protein sequence ID" value="GAS92201.1"/>
    <property type="molecule type" value="Genomic_DNA"/>
</dbReference>
<evidence type="ECO:0000313" key="2">
    <source>
        <dbReference type="EMBL" id="GAS92201.1"/>
    </source>
</evidence>
<dbReference type="CDD" id="cd00165">
    <property type="entry name" value="S4"/>
    <property type="match status" value="1"/>
</dbReference>
<dbReference type="Proteomes" id="UP000069620">
    <property type="component" value="Unassembled WGS sequence"/>
</dbReference>
<dbReference type="PROSITE" id="PS50889">
    <property type="entry name" value="S4"/>
    <property type="match status" value="1"/>
</dbReference>
<dbReference type="InterPro" id="IPR036986">
    <property type="entry name" value="S4_RNA-bd_sf"/>
</dbReference>
<name>A0A100W5X0_9MYCO</name>